<feature type="binding site" evidence="4">
    <location>
        <position position="94"/>
    </location>
    <ligand>
        <name>a divalent metal cation</name>
        <dbReference type="ChEBI" id="CHEBI:60240"/>
        <label>1</label>
    </ligand>
</feature>
<keyword evidence="6" id="KW-1185">Reference proteome</keyword>
<sequence>MELTDIGANLAHESFAEDLEAVLARAEATGVSRLIVTGSDLQSSRDALTLAERYPRQCFATAGLHPHHAEDWSPAHDQLIRDSVRARRLVAIGETGLDFFRDIAPRAAQEKVFEAQLAVACDHGMPVFLHQRDAHDRFLPILREHLPHLPRAVVHCFTDSGQALEDYLGVGCYIGITGWICDERRGRELYDNVARIPDDRLMIETDCPYLMPRTIRPKPKTRRNEPANLPWVVETVAAARRQTVEEVAALTHANAARFFGLEPAS</sequence>
<dbReference type="Gene3D" id="3.20.20.140">
    <property type="entry name" value="Metal-dependent hydrolases"/>
    <property type="match status" value="1"/>
</dbReference>
<proteinExistence type="inferred from homology"/>
<reference evidence="5 6" key="1">
    <citation type="journal article" date="2011" name="J. Bacteriol.">
        <title>Genome sequence of Salinisphaera shabanensis, a gammaproteobacterium from the harsh, variable environment of the brine-seawater interface of the Shaban Deep in the Red Sea.</title>
        <authorList>
            <person name="Antunes A."/>
            <person name="Alam I."/>
            <person name="Bajic V.B."/>
            <person name="Stingl U."/>
        </authorList>
    </citation>
    <scope>NUCLEOTIDE SEQUENCE [LARGE SCALE GENOMIC DNA]</scope>
    <source>
        <strain evidence="5 6">E1L3A</strain>
    </source>
</reference>
<dbReference type="InterPro" id="IPR032466">
    <property type="entry name" value="Metal_Hydrolase"/>
</dbReference>
<dbReference type="InterPro" id="IPR001130">
    <property type="entry name" value="TatD-like"/>
</dbReference>
<feature type="binding site" evidence="4">
    <location>
        <position position="155"/>
    </location>
    <ligand>
        <name>a divalent metal cation</name>
        <dbReference type="ChEBI" id="CHEBI:60240"/>
        <label>2</label>
    </ligand>
</feature>
<protein>
    <submittedName>
        <fullName evidence="5">Secretion protein MttC</fullName>
    </submittedName>
</protein>
<evidence type="ECO:0000256" key="1">
    <source>
        <dbReference type="ARBA" id="ARBA00009275"/>
    </source>
</evidence>
<reference evidence="5 6" key="2">
    <citation type="journal article" date="2013" name="PLoS ONE">
        <title>INDIGO - INtegrated Data Warehouse of MIcrobial GenOmes with Examples from the Red Sea Extremophiles.</title>
        <authorList>
            <person name="Alam I."/>
            <person name="Antunes A."/>
            <person name="Kamau A.A."/>
            <person name="Ba Alawi W."/>
            <person name="Kalkatawi M."/>
            <person name="Stingl U."/>
            <person name="Bajic V.B."/>
        </authorList>
    </citation>
    <scope>NUCLEOTIDE SEQUENCE [LARGE SCALE GENOMIC DNA]</scope>
    <source>
        <strain evidence="5 6">E1L3A</strain>
    </source>
</reference>
<dbReference type="Pfam" id="PF01026">
    <property type="entry name" value="TatD_DNase"/>
    <property type="match status" value="1"/>
</dbReference>
<dbReference type="Proteomes" id="UP000006242">
    <property type="component" value="Unassembled WGS sequence"/>
</dbReference>
<dbReference type="GO" id="GO:0046872">
    <property type="term" value="F:metal ion binding"/>
    <property type="evidence" value="ECO:0007669"/>
    <property type="project" value="UniProtKB-KW"/>
</dbReference>
<dbReference type="AlphaFoldDB" id="U2E399"/>
<dbReference type="RefSeq" id="WP_006913584.1">
    <property type="nucleotide sequence ID" value="NZ_AFNV02000020.1"/>
</dbReference>
<evidence type="ECO:0000313" key="6">
    <source>
        <dbReference type="Proteomes" id="UP000006242"/>
    </source>
</evidence>
<comment type="caution">
    <text evidence="5">The sequence shown here is derived from an EMBL/GenBank/DDBJ whole genome shotgun (WGS) entry which is preliminary data.</text>
</comment>
<dbReference type="InterPro" id="IPR018228">
    <property type="entry name" value="DNase_TatD-rel_CS"/>
</dbReference>
<dbReference type="eggNOG" id="COG0084">
    <property type="taxonomic scope" value="Bacteria"/>
</dbReference>
<dbReference type="CDD" id="cd01310">
    <property type="entry name" value="TatD_DNAse"/>
    <property type="match status" value="1"/>
</dbReference>
<dbReference type="PANTHER" id="PTHR46124">
    <property type="entry name" value="D-AMINOACYL-TRNA DEACYLASE"/>
    <property type="match status" value="1"/>
</dbReference>
<dbReference type="PROSITE" id="PS01090">
    <property type="entry name" value="TATD_2"/>
    <property type="match status" value="1"/>
</dbReference>
<evidence type="ECO:0000256" key="3">
    <source>
        <dbReference type="ARBA" id="ARBA00022801"/>
    </source>
</evidence>
<feature type="binding site" evidence="4">
    <location>
        <position position="130"/>
    </location>
    <ligand>
        <name>a divalent metal cation</name>
        <dbReference type="ChEBI" id="CHEBI:60240"/>
        <label>2</label>
    </ligand>
</feature>
<evidence type="ECO:0000313" key="5">
    <source>
        <dbReference type="EMBL" id="ERJ18361.1"/>
    </source>
</evidence>
<organism evidence="5 6">
    <name type="scientific">Salinisphaera shabanensis E1L3A</name>
    <dbReference type="NCBI Taxonomy" id="1033802"/>
    <lineage>
        <taxon>Bacteria</taxon>
        <taxon>Pseudomonadati</taxon>
        <taxon>Pseudomonadota</taxon>
        <taxon>Gammaproteobacteria</taxon>
        <taxon>Salinisphaerales</taxon>
        <taxon>Salinisphaeraceae</taxon>
        <taxon>Salinisphaera</taxon>
    </lineage>
</organism>
<dbReference type="GO" id="GO:0005829">
    <property type="term" value="C:cytosol"/>
    <property type="evidence" value="ECO:0007669"/>
    <property type="project" value="TreeGrafter"/>
</dbReference>
<gene>
    <name evidence="5" type="primary">mttC</name>
    <name evidence="5" type="ORF">SSPSH_002821</name>
</gene>
<keyword evidence="2 4" id="KW-0479">Metal-binding</keyword>
<dbReference type="OrthoDB" id="9810005at2"/>
<dbReference type="EMBL" id="AFNV02000020">
    <property type="protein sequence ID" value="ERJ18361.1"/>
    <property type="molecule type" value="Genomic_DNA"/>
</dbReference>
<dbReference type="SUPFAM" id="SSF51556">
    <property type="entry name" value="Metallo-dependent hydrolases"/>
    <property type="match status" value="1"/>
</dbReference>
<keyword evidence="3" id="KW-0378">Hydrolase</keyword>
<dbReference type="STRING" id="1033802.SSPSH_002821"/>
<dbReference type="FunFam" id="3.20.20.140:FF:000005">
    <property type="entry name" value="TatD family hydrolase"/>
    <property type="match status" value="1"/>
</dbReference>
<evidence type="ECO:0000256" key="4">
    <source>
        <dbReference type="PIRSR" id="PIRSR005902-1"/>
    </source>
</evidence>
<name>U2E399_9GAMM</name>
<dbReference type="PANTHER" id="PTHR46124:SF2">
    <property type="entry name" value="D-AMINOACYL-TRNA DEACYLASE"/>
    <property type="match status" value="1"/>
</dbReference>
<dbReference type="GO" id="GO:0016788">
    <property type="term" value="F:hydrolase activity, acting on ester bonds"/>
    <property type="evidence" value="ECO:0007669"/>
    <property type="project" value="InterPro"/>
</dbReference>
<comment type="similarity">
    <text evidence="1">Belongs to the metallo-dependent hydrolases superfamily. TatD-type hydrolase family.</text>
</comment>
<accession>U2E399</accession>
<dbReference type="PIRSF" id="PIRSF005902">
    <property type="entry name" value="DNase_TatD"/>
    <property type="match status" value="1"/>
</dbReference>
<feature type="binding site" evidence="4">
    <location>
        <position position="206"/>
    </location>
    <ligand>
        <name>a divalent metal cation</name>
        <dbReference type="ChEBI" id="CHEBI:60240"/>
        <label>1</label>
    </ligand>
</feature>
<evidence type="ECO:0000256" key="2">
    <source>
        <dbReference type="ARBA" id="ARBA00022723"/>
    </source>
</evidence>